<reference evidence="8 9" key="1">
    <citation type="submission" date="2018-03" db="EMBL/GenBank/DDBJ databases">
        <title>Massilia armeniaca sp. nov., isolated from desert soil.</title>
        <authorList>
            <person name="Huang H."/>
            <person name="Ren M."/>
        </authorList>
    </citation>
    <scope>NUCLEOTIDE SEQUENCE [LARGE SCALE GENOMIC DNA]</scope>
    <source>
        <strain evidence="8 9">ZMN-3</strain>
    </source>
</reference>
<dbReference type="KEGG" id="masz:C9I28_19170"/>
<evidence type="ECO:0008006" key="10">
    <source>
        <dbReference type="Google" id="ProtNLM"/>
    </source>
</evidence>
<evidence type="ECO:0000256" key="5">
    <source>
        <dbReference type="ARBA" id="ARBA00022989"/>
    </source>
</evidence>
<feature type="transmembrane region" description="Helical" evidence="7">
    <location>
        <begin position="68"/>
        <end position="86"/>
    </location>
</feature>
<evidence type="ECO:0000256" key="4">
    <source>
        <dbReference type="ARBA" id="ARBA00022692"/>
    </source>
</evidence>
<protein>
    <recommendedName>
        <fullName evidence="10">NCS2 family permease</fullName>
    </recommendedName>
</protein>
<dbReference type="RefSeq" id="WP_107142871.1">
    <property type="nucleotide sequence ID" value="NZ_CP028324.1"/>
</dbReference>
<dbReference type="PANTHER" id="PTHR43337">
    <property type="entry name" value="XANTHINE/URACIL PERMEASE C887.17-RELATED"/>
    <property type="match status" value="1"/>
</dbReference>
<gene>
    <name evidence="8" type="ORF">C9I28_19170</name>
</gene>
<feature type="transmembrane region" description="Helical" evidence="7">
    <location>
        <begin position="182"/>
        <end position="202"/>
    </location>
</feature>
<evidence type="ECO:0000256" key="1">
    <source>
        <dbReference type="ARBA" id="ARBA00004127"/>
    </source>
</evidence>
<evidence type="ECO:0000313" key="8">
    <source>
        <dbReference type="EMBL" id="AVR97526.1"/>
    </source>
</evidence>
<evidence type="ECO:0000313" key="9">
    <source>
        <dbReference type="Proteomes" id="UP000240505"/>
    </source>
</evidence>
<keyword evidence="6 7" id="KW-0472">Membrane</keyword>
<evidence type="ECO:0000256" key="7">
    <source>
        <dbReference type="SAM" id="Phobius"/>
    </source>
</evidence>
<accession>A0A2R4CD40</accession>
<feature type="transmembrane region" description="Helical" evidence="7">
    <location>
        <begin position="101"/>
        <end position="134"/>
    </location>
</feature>
<dbReference type="PANTHER" id="PTHR43337:SF1">
    <property type="entry name" value="XANTHINE_URACIL PERMEASE C887.17-RELATED"/>
    <property type="match status" value="1"/>
</dbReference>
<dbReference type="InterPro" id="IPR045018">
    <property type="entry name" value="Azg-like"/>
</dbReference>
<dbReference type="EMBL" id="CP028324">
    <property type="protein sequence ID" value="AVR97526.1"/>
    <property type="molecule type" value="Genomic_DNA"/>
</dbReference>
<dbReference type="AlphaFoldDB" id="A0A2R4CD40"/>
<keyword evidence="9" id="KW-1185">Reference proteome</keyword>
<evidence type="ECO:0000256" key="2">
    <source>
        <dbReference type="ARBA" id="ARBA00005697"/>
    </source>
</evidence>
<organism evidence="8 9">
    <name type="scientific">Pseudoduganella armeniaca</name>
    <dbReference type="NCBI Taxonomy" id="2072590"/>
    <lineage>
        <taxon>Bacteria</taxon>
        <taxon>Pseudomonadati</taxon>
        <taxon>Pseudomonadota</taxon>
        <taxon>Betaproteobacteria</taxon>
        <taxon>Burkholderiales</taxon>
        <taxon>Oxalobacteraceae</taxon>
        <taxon>Telluria group</taxon>
        <taxon>Pseudoduganella</taxon>
    </lineage>
</organism>
<feature type="transmembrane region" description="Helical" evidence="7">
    <location>
        <begin position="36"/>
        <end position="56"/>
    </location>
</feature>
<feature type="transmembrane region" description="Helical" evidence="7">
    <location>
        <begin position="341"/>
        <end position="369"/>
    </location>
</feature>
<feature type="transmembrane region" description="Helical" evidence="7">
    <location>
        <begin position="258"/>
        <end position="278"/>
    </location>
</feature>
<feature type="transmembrane region" description="Helical" evidence="7">
    <location>
        <begin position="299"/>
        <end position="321"/>
    </location>
</feature>
<sequence>MPPDSRGVAAPPEVSTDWLERWFGIRAKGSTVRTELLGGLSTFFALSYIFVVNPAILERAGIDKSVTLFATIVVSALATLAMGLWARLPFVVSTGMEMNGYVAFFVVGVLGLTWQQALGAVFWASILMICVTLLKVRERIIDSIPLAIKVGLSFSVGVFLIVIGLSVAGLVRHDGTLQLLPANATTPGAYALAASTLLVFLLQRWKLQGAVLVSILATSAGLYALGGVPPAAPAPGLSAAMLAGVGALDLAVLFQPQAFSVIVVLFVLDFFGSVAKFIGLSLHTSILVDGKLPGRQRALLVDGVASAGAGVLGTTSVVAFVESAVGIGGGARTGLAATTTGVLMLCTLLAFPLIQAIPVAATTGALVYVGVSLCPRRGHFATMRGVERLAVAAMALVTVLTFALDKAMLAGFVLLVVGNAVTRQRTDPWFVGATAVLGAGVALQALA</sequence>
<dbReference type="GO" id="GO:0012505">
    <property type="term" value="C:endomembrane system"/>
    <property type="evidence" value="ECO:0007669"/>
    <property type="project" value="UniProtKB-SubCell"/>
</dbReference>
<evidence type="ECO:0000256" key="3">
    <source>
        <dbReference type="ARBA" id="ARBA00022448"/>
    </source>
</evidence>
<proteinExistence type="inferred from homology"/>
<dbReference type="GO" id="GO:0005345">
    <property type="term" value="F:purine nucleobase transmembrane transporter activity"/>
    <property type="evidence" value="ECO:0007669"/>
    <property type="project" value="TreeGrafter"/>
</dbReference>
<dbReference type="Pfam" id="PF00860">
    <property type="entry name" value="Xan_ur_permease"/>
    <property type="match status" value="1"/>
</dbReference>
<dbReference type="InterPro" id="IPR006043">
    <property type="entry name" value="NCS2"/>
</dbReference>
<keyword evidence="5 7" id="KW-1133">Transmembrane helix</keyword>
<dbReference type="GO" id="GO:0005886">
    <property type="term" value="C:plasma membrane"/>
    <property type="evidence" value="ECO:0007669"/>
    <property type="project" value="TreeGrafter"/>
</dbReference>
<feature type="transmembrane region" description="Helical" evidence="7">
    <location>
        <begin position="146"/>
        <end position="170"/>
    </location>
</feature>
<name>A0A2R4CD40_9BURK</name>
<comment type="subcellular location">
    <subcellularLocation>
        <location evidence="1">Endomembrane system</location>
        <topology evidence="1">Multi-pass membrane protein</topology>
    </subcellularLocation>
</comment>
<evidence type="ECO:0000256" key="6">
    <source>
        <dbReference type="ARBA" id="ARBA00023136"/>
    </source>
</evidence>
<keyword evidence="4 7" id="KW-0812">Transmembrane</keyword>
<keyword evidence="3" id="KW-0813">Transport</keyword>
<dbReference type="Proteomes" id="UP000240505">
    <property type="component" value="Chromosome"/>
</dbReference>
<comment type="similarity">
    <text evidence="2">Belongs to the nucleobase:cation symporter-2 (NCS2) (TC 2.A.40) family. Azg-like subfamily.</text>
</comment>
<feature type="transmembrane region" description="Helical" evidence="7">
    <location>
        <begin position="209"/>
        <end position="228"/>
    </location>
</feature>
<dbReference type="OrthoDB" id="9808458at2"/>
<feature type="transmembrane region" description="Helical" evidence="7">
    <location>
        <begin position="429"/>
        <end position="446"/>
    </location>
</feature>
<feature type="transmembrane region" description="Helical" evidence="7">
    <location>
        <begin position="389"/>
        <end position="417"/>
    </location>
</feature>